<feature type="binding site" evidence="7">
    <location>
        <position position="151"/>
    </location>
    <ligand>
        <name>a 1,2-diacyl-sn-glycero-3-phospho-(1'-sn-glycerol)</name>
        <dbReference type="ChEBI" id="CHEBI:64716"/>
    </ligand>
</feature>
<comment type="function">
    <text evidence="7">Catalyzes the transfer of the diacylglyceryl group from phosphatidylglycerol to the sulfhydryl group of the N-terminal cysteine of a prolipoprotein, the first step in the formation of mature lipoproteins.</text>
</comment>
<dbReference type="UniPathway" id="UPA00664"/>
<feature type="transmembrane region" description="Helical" evidence="7">
    <location>
        <begin position="102"/>
        <end position="125"/>
    </location>
</feature>
<dbReference type="RefSeq" id="WP_108737760.1">
    <property type="nucleotide sequence ID" value="NZ_CP020919.1"/>
</dbReference>
<comment type="subcellular location">
    <subcellularLocation>
        <location evidence="7">Cell membrane</location>
        <topology evidence="7">Multi-pass membrane protein</topology>
    </subcellularLocation>
</comment>
<dbReference type="Proteomes" id="UP000244677">
    <property type="component" value="Chromosome"/>
</dbReference>
<dbReference type="OrthoDB" id="871140at2"/>
<evidence type="ECO:0000313" key="8">
    <source>
        <dbReference type="EMBL" id="AWG26224.1"/>
    </source>
</evidence>
<keyword evidence="5 7" id="KW-1133">Transmembrane helix</keyword>
<sequence length="284" mass="32514">MSGAIHWNPDPEIINLFHTIPLRYYGLLFATGLVLGYLIVRSMFRKENVPVEKLDQLAIYIFVGTLVGARLGHCLFYDFEYYSHHILEIFLPFKINGSDFQYIGYRGLASHGGAIGILIAILVYCKRAKINLLWILDKVAIATPLTGMFIRLGNFMNSEIIGKPTNSNYGFIFESEDLLPRHPAQLYEAFAYALIFVVLFYLYSYKRQSFAKGFLFGLFLVLLFAARFILEFYKENQEAFEDDLVINMGQILSIPFIIAGIILMYLKRNPESQHADTGREIVGE</sequence>
<proteinExistence type="inferred from homology"/>
<comment type="pathway">
    <text evidence="7">Protein modification; lipoprotein biosynthesis (diacylglyceryl transfer).</text>
</comment>
<evidence type="ECO:0000256" key="1">
    <source>
        <dbReference type="ARBA" id="ARBA00007150"/>
    </source>
</evidence>
<evidence type="ECO:0000256" key="5">
    <source>
        <dbReference type="ARBA" id="ARBA00022989"/>
    </source>
</evidence>
<keyword evidence="4 7" id="KW-0812">Transmembrane</keyword>
<keyword evidence="3 7" id="KW-0808">Transferase</keyword>
<keyword evidence="2 7" id="KW-1003">Cell membrane</keyword>
<dbReference type="EMBL" id="CP020919">
    <property type="protein sequence ID" value="AWG26224.1"/>
    <property type="molecule type" value="Genomic_DNA"/>
</dbReference>
<keyword evidence="9" id="KW-1185">Reference proteome</keyword>
<evidence type="ECO:0000256" key="7">
    <source>
        <dbReference type="HAMAP-Rule" id="MF_01147"/>
    </source>
</evidence>
<dbReference type="PANTHER" id="PTHR30589">
    <property type="entry name" value="PROLIPOPROTEIN DIACYLGLYCERYL TRANSFERASE"/>
    <property type="match status" value="1"/>
</dbReference>
<feature type="transmembrane region" description="Helical" evidence="7">
    <location>
        <begin position="60"/>
        <end position="82"/>
    </location>
</feature>
<feature type="transmembrane region" description="Helical" evidence="7">
    <location>
        <begin position="22"/>
        <end position="40"/>
    </location>
</feature>
<feature type="transmembrane region" description="Helical" evidence="7">
    <location>
        <begin position="132"/>
        <end position="150"/>
    </location>
</feature>
<keyword evidence="6 7" id="KW-0472">Membrane</keyword>
<dbReference type="GO" id="GO:0042158">
    <property type="term" value="P:lipoprotein biosynthetic process"/>
    <property type="evidence" value="ECO:0007669"/>
    <property type="project" value="UniProtKB-UniRule"/>
</dbReference>
<comment type="catalytic activity">
    <reaction evidence="7">
        <text>L-cysteinyl-[prolipoprotein] + a 1,2-diacyl-sn-glycero-3-phospho-(1'-sn-glycerol) = an S-1,2-diacyl-sn-glyceryl-L-cysteinyl-[prolipoprotein] + sn-glycerol 1-phosphate + H(+)</text>
        <dbReference type="Rhea" id="RHEA:56712"/>
        <dbReference type="Rhea" id="RHEA-COMP:14679"/>
        <dbReference type="Rhea" id="RHEA-COMP:14680"/>
        <dbReference type="ChEBI" id="CHEBI:15378"/>
        <dbReference type="ChEBI" id="CHEBI:29950"/>
        <dbReference type="ChEBI" id="CHEBI:57685"/>
        <dbReference type="ChEBI" id="CHEBI:64716"/>
        <dbReference type="ChEBI" id="CHEBI:140658"/>
        <dbReference type="EC" id="2.5.1.145"/>
    </reaction>
</comment>
<accession>A0A2S1LR67</accession>
<reference evidence="8 9" key="1">
    <citation type="submission" date="2017-04" db="EMBL/GenBank/DDBJ databases">
        <title>Complete genome sequence of Flavobacterium kingsejong AJ004.</title>
        <authorList>
            <person name="Lee P.C."/>
        </authorList>
    </citation>
    <scope>NUCLEOTIDE SEQUENCE [LARGE SCALE GENOMIC DNA]</scope>
    <source>
        <strain evidence="8 9">AJ004</strain>
    </source>
</reference>
<feature type="transmembrane region" description="Helical" evidence="7">
    <location>
        <begin position="184"/>
        <end position="202"/>
    </location>
</feature>
<organism evidence="8 9">
    <name type="scientific">Flavobacterium kingsejongi</name>
    <dbReference type="NCBI Taxonomy" id="1678728"/>
    <lineage>
        <taxon>Bacteria</taxon>
        <taxon>Pseudomonadati</taxon>
        <taxon>Bacteroidota</taxon>
        <taxon>Flavobacteriia</taxon>
        <taxon>Flavobacteriales</taxon>
        <taxon>Flavobacteriaceae</taxon>
        <taxon>Flavobacterium</taxon>
    </lineage>
</organism>
<evidence type="ECO:0000256" key="3">
    <source>
        <dbReference type="ARBA" id="ARBA00022679"/>
    </source>
</evidence>
<evidence type="ECO:0000256" key="6">
    <source>
        <dbReference type="ARBA" id="ARBA00023136"/>
    </source>
</evidence>
<protein>
    <recommendedName>
        <fullName evidence="7">Phosphatidylglycerol--prolipoprotein diacylglyceryl transferase</fullName>
        <ecNumber evidence="7">2.5.1.145</ecNumber>
    </recommendedName>
</protein>
<gene>
    <name evidence="7" type="primary">lgt</name>
    <name evidence="8" type="ORF">FK004_13795</name>
</gene>
<dbReference type="PANTHER" id="PTHR30589:SF0">
    <property type="entry name" value="PHOSPHATIDYLGLYCEROL--PROLIPOPROTEIN DIACYLGLYCERYL TRANSFERASE"/>
    <property type="match status" value="1"/>
</dbReference>
<dbReference type="NCBIfam" id="TIGR00544">
    <property type="entry name" value="lgt"/>
    <property type="match status" value="1"/>
</dbReference>
<dbReference type="HAMAP" id="MF_01147">
    <property type="entry name" value="Lgt"/>
    <property type="match status" value="1"/>
</dbReference>
<dbReference type="EC" id="2.5.1.145" evidence="7"/>
<dbReference type="GO" id="GO:0008961">
    <property type="term" value="F:phosphatidylglycerol-prolipoprotein diacylglyceryl transferase activity"/>
    <property type="evidence" value="ECO:0007669"/>
    <property type="project" value="UniProtKB-UniRule"/>
</dbReference>
<feature type="transmembrane region" description="Helical" evidence="7">
    <location>
        <begin position="245"/>
        <end position="266"/>
    </location>
</feature>
<comment type="similarity">
    <text evidence="1 7">Belongs to the Lgt family.</text>
</comment>
<feature type="transmembrane region" description="Helical" evidence="7">
    <location>
        <begin position="214"/>
        <end position="233"/>
    </location>
</feature>
<dbReference type="InterPro" id="IPR001640">
    <property type="entry name" value="Lgt"/>
</dbReference>
<keyword evidence="8" id="KW-0449">Lipoprotein</keyword>
<dbReference type="Pfam" id="PF01790">
    <property type="entry name" value="LGT"/>
    <property type="match status" value="1"/>
</dbReference>
<dbReference type="AlphaFoldDB" id="A0A2S1LR67"/>
<dbReference type="KEGG" id="fki:FK004_13795"/>
<evidence type="ECO:0000313" key="9">
    <source>
        <dbReference type="Proteomes" id="UP000244677"/>
    </source>
</evidence>
<evidence type="ECO:0000256" key="2">
    <source>
        <dbReference type="ARBA" id="ARBA00022475"/>
    </source>
</evidence>
<name>A0A2S1LR67_9FLAO</name>
<dbReference type="GO" id="GO:0005886">
    <property type="term" value="C:plasma membrane"/>
    <property type="evidence" value="ECO:0007669"/>
    <property type="project" value="UniProtKB-SubCell"/>
</dbReference>
<dbReference type="PROSITE" id="PS01311">
    <property type="entry name" value="LGT"/>
    <property type="match status" value="1"/>
</dbReference>
<evidence type="ECO:0000256" key="4">
    <source>
        <dbReference type="ARBA" id="ARBA00022692"/>
    </source>
</evidence>